<dbReference type="InterPro" id="IPR021720">
    <property type="entry name" value="Malectin_dom"/>
</dbReference>
<reference evidence="7" key="1">
    <citation type="journal article" date="2019" name="Int. J. Syst. Evol. Microbiol.">
        <title>The Global Catalogue of Microorganisms (GCM) 10K type strain sequencing project: providing services to taxonomists for standard genome sequencing and annotation.</title>
        <authorList>
            <consortium name="The Broad Institute Genomics Platform"/>
            <consortium name="The Broad Institute Genome Sequencing Center for Infectious Disease"/>
            <person name="Wu L."/>
            <person name="Ma J."/>
        </authorList>
    </citation>
    <scope>NUCLEOTIDE SEQUENCE [LARGE SCALE GENOMIC DNA]</scope>
    <source>
        <strain evidence="7">JCM 3369</strain>
    </source>
</reference>
<dbReference type="InterPro" id="IPR036116">
    <property type="entry name" value="FN3_sf"/>
</dbReference>
<dbReference type="InterPro" id="IPR011042">
    <property type="entry name" value="6-blade_b-propeller_TolB-like"/>
</dbReference>
<evidence type="ECO:0000256" key="3">
    <source>
        <dbReference type="ARBA" id="ARBA00023326"/>
    </source>
</evidence>
<keyword evidence="1" id="KW-0732">Signal</keyword>
<evidence type="ECO:0000256" key="2">
    <source>
        <dbReference type="ARBA" id="ARBA00023295"/>
    </source>
</evidence>
<evidence type="ECO:0000313" key="6">
    <source>
        <dbReference type="EMBL" id="MFC4553693.1"/>
    </source>
</evidence>
<evidence type="ECO:0000256" key="4">
    <source>
        <dbReference type="SAM" id="MobiDB-lite"/>
    </source>
</evidence>
<dbReference type="NCBIfam" id="NF012200">
    <property type="entry name" value="choice_anch_D"/>
    <property type="match status" value="2"/>
</dbReference>
<keyword evidence="3" id="KW-0624">Polysaccharide degradation</keyword>
<feature type="region of interest" description="Disordered" evidence="4">
    <location>
        <begin position="1471"/>
        <end position="1491"/>
    </location>
</feature>
<dbReference type="Pfam" id="PF13205">
    <property type="entry name" value="Big_5"/>
    <property type="match status" value="1"/>
</dbReference>
<dbReference type="Pfam" id="PF22073">
    <property type="entry name" value="Cep192_D4"/>
    <property type="match status" value="1"/>
</dbReference>
<dbReference type="PROSITE" id="PS50853">
    <property type="entry name" value="FN3"/>
    <property type="match status" value="4"/>
</dbReference>
<keyword evidence="3" id="KW-0119">Carbohydrate metabolism</keyword>
<dbReference type="Gene3D" id="2.60.40.10">
    <property type="entry name" value="Immunoglobulins"/>
    <property type="match status" value="6"/>
</dbReference>
<dbReference type="InterPro" id="IPR011041">
    <property type="entry name" value="Quinoprot_gluc/sorb_DH_b-prop"/>
</dbReference>
<dbReference type="SUPFAM" id="SSF49265">
    <property type="entry name" value="Fibronectin type III"/>
    <property type="match status" value="3"/>
</dbReference>
<dbReference type="SMART" id="SM00060">
    <property type="entry name" value="FN3"/>
    <property type="match status" value="4"/>
</dbReference>
<comment type="caution">
    <text evidence="6">The sequence shown here is derived from an EMBL/GenBank/DDBJ whole genome shotgun (WGS) entry which is preliminary data.</text>
</comment>
<accession>A0ABV9D6Z4</accession>
<organism evidence="6 7">
    <name type="scientific">Georgenia faecalis</name>
    <dbReference type="NCBI Taxonomy" id="2483799"/>
    <lineage>
        <taxon>Bacteria</taxon>
        <taxon>Bacillati</taxon>
        <taxon>Actinomycetota</taxon>
        <taxon>Actinomycetes</taxon>
        <taxon>Micrococcales</taxon>
        <taxon>Bogoriellaceae</taxon>
        <taxon>Georgenia</taxon>
    </lineage>
</organism>
<dbReference type="CDD" id="cd00063">
    <property type="entry name" value="FN3"/>
    <property type="match status" value="1"/>
</dbReference>
<dbReference type="SUPFAM" id="SSF49785">
    <property type="entry name" value="Galactose-binding domain-like"/>
    <property type="match status" value="5"/>
</dbReference>
<feature type="domain" description="Fibronectin type-III" evidence="5">
    <location>
        <begin position="162"/>
        <end position="259"/>
    </location>
</feature>
<proteinExistence type="predicted"/>
<dbReference type="SUPFAM" id="SSF50952">
    <property type="entry name" value="Soluble quinoprotein glucose dehydrogenase"/>
    <property type="match status" value="1"/>
</dbReference>
<feature type="domain" description="Fibronectin type-III" evidence="5">
    <location>
        <begin position="261"/>
        <end position="358"/>
    </location>
</feature>
<evidence type="ECO:0000256" key="1">
    <source>
        <dbReference type="ARBA" id="ARBA00022729"/>
    </source>
</evidence>
<dbReference type="Gene3D" id="2.60.120.430">
    <property type="entry name" value="Galactose-binding lectin"/>
    <property type="match status" value="5"/>
</dbReference>
<dbReference type="InterPro" id="IPR032812">
    <property type="entry name" value="SbsA_Ig"/>
</dbReference>
<dbReference type="InterPro" id="IPR013783">
    <property type="entry name" value="Ig-like_fold"/>
</dbReference>
<protein>
    <submittedName>
        <fullName evidence="6">Malectin domain-containing carbohydrate-binding protein</fullName>
    </submittedName>
</protein>
<dbReference type="InterPro" id="IPR008979">
    <property type="entry name" value="Galactose-bd-like_sf"/>
</dbReference>
<dbReference type="Gene3D" id="2.120.10.30">
    <property type="entry name" value="TolB, C-terminal domain"/>
    <property type="match status" value="1"/>
</dbReference>
<feature type="domain" description="Fibronectin type-III" evidence="5">
    <location>
        <begin position="63"/>
        <end position="160"/>
    </location>
</feature>
<keyword evidence="2" id="KW-0326">Glycosidase</keyword>
<name>A0ABV9D6Z4_9MICO</name>
<dbReference type="Proteomes" id="UP001595955">
    <property type="component" value="Unassembled WGS sequence"/>
</dbReference>
<dbReference type="Pfam" id="PF11721">
    <property type="entry name" value="Malectin"/>
    <property type="match status" value="1"/>
</dbReference>
<keyword evidence="7" id="KW-1185">Reference proteome</keyword>
<dbReference type="EMBL" id="JBHSGF010000001">
    <property type="protein sequence ID" value="MFC4553693.1"/>
    <property type="molecule type" value="Genomic_DNA"/>
</dbReference>
<feature type="domain" description="Fibronectin type-III" evidence="5">
    <location>
        <begin position="2374"/>
        <end position="2469"/>
    </location>
</feature>
<dbReference type="InterPro" id="IPR003961">
    <property type="entry name" value="FN3_dom"/>
</dbReference>
<sequence length="2631" mass="272842">MRVIVDGETVIDKWEPQNGWQVHTAEVDLEPGTHTVVVEYYENRWDAEIDVEIEGPDGPDVTAPAAPTALAATATDSAVTLGWQASVSSDTLGYRVYRGTEPGVVAGGTPYSGSTLLSGTTFLDPAVTPGETYYYVVTAVDAAGNASVVSNEATVSIEEVLPPTDVLASAGAASIDLAWTPSVTEGVVGYHVYRGTTPGVGTTGTPLSGAAPVDAETYSDTTAAVGVTYYYVVTAVDADGIQSAASNEAVGRRTATPDTQAPLAPTALAAEAGDGAVALAWTASTSGDTVGYHVYRALENGVELTGAPVSGAAPVAGPTFTDTSVTNGTTYFYVVTAVDAAGNESVASNEVYAVPRPENTVALKVDFATAAATPAAGYLLDYGQAYGTRTGAHQGTGHSYGWATEDGNPVSLVGNGRVRARAGVDPKLDSVLHMQYGDVEGSDGVDAEGTWELALPDGLYEVTVAVGDQRGTNGYDSLHAVNVEGAVGIEAFQASATGEYHVATVTVGVWDGRLTLDPQGGTNTKLAYVEVTGQPLAPHVDGVLPYNRATEHGTRDGVSATIRIPYAGVGVNGATLQGNVHLYELPSGTPVPVTVNTSGGNDVITLAPSATLKARTSYRFVVTSGVKDNLGASFLPFTSVFTTGTGDVVGGDEFTPLTGIEFEKEELPIAADKYWSSFAFGPDGKMYGTTIGQGLWRFTVNDDGTLSNMESLGYFGFAMIGLVFDKAATADNLRLWVTKTSPNVSNEPDKWVSGISLLSGPNLQNEQEIFDNLPRSQSDHLTNSLAYGPDGSLYFLQGSNQAAGDLDNSWGQRGETLLTAATLRFDPAHPAVVAAAGAGGPIDVKTAEGGTYNPYAPNAPLQIFATGIRNAYDLVWHSSGHLYVPTNGTAGNANSPGVTANANGTFTRKAAAGIPGFASVNNRDVTAACTSNRIDRKPYTGGTVPPIANHPTQRDHLYQVEQGGYYGHPNPERCEWVLHEGNDPANPPVAAGQGGTRYPSGQLPDPNYRGIAWDLGFNKSPNGALEYQSETFGGQLKGRLVVTRFSDNNDLLFLQVDPATGEILGEQASTGLTGVPGSTMSGVDGFNDPLEVVEDPSTGNLYVNQYNRGGSDQQLFLLRVPEEHRAATLTTSADELIFSTVKSTTSATRTVTVTNSSAEGVTLQVGVTGTNAGEFTLGSPASVTLAPGASTTVSVAFKPGTAVGQRSASLQLSADGRSVAVGLYGLSMNGIEGGNEPPLKDVVGTLGYGIDVGWTALAGGMQPQAKGQEVLEPLFVRAGSGTVTMRPLAHYAPREHLPFGWYTGDGTASERREIGQIDISGYQSLLPPVRAGGSTTFDPGNAEFGVYYHSGVFSRYGFTEDRLNSPAADAHRARVYPARTRSGAPIPNSYVVAFEDANNGDFQDYVFLLSGVRPAGGTAPVEEAIRVNFSNQAAALPTGYLRDFGQPFGARTRSDQGSGLTFGWRNETNGQPIDLSVGGATGPGNGRDRNTAQADQRLDTVMHMQSADVTASGSTFNGVSAYAFWELALPNGTYEVTVAAGDSAVNSDPERHVINVEGEPAITPPFVPTGAAGANSRHKTVTVEVTVTDGALTVDAEGGTNTKINYIDVVPTGATDPGGDDPSDGAQVKIHFAPASAPAVDGWTAETGLAYSDARGFGWVNAATGAPVDRTAATRHRTGPMSGITFPTKDTLKSFAFLDNASQPTYTNGRWEYAVPNGTYEVAVSVGDANHLDSTHGVTAEGQPVIASFVPTATTPFQTGVRTVTVTDGKLSIANSGTNTKINWVSITGDGLEEPPPAEEDVQVAFAPATAPTTPGWLVETGTAFSVARGYGWLNADTGAPVDRTAATRYRAAASGGIAYPAENVRKSFTFLDNSSQPSYTNGTWEYVLGNGTYRVDVSVGDAGFLDSTHGVAVEGVTVVDDFTPTAGTPFTTGTATVSVTDGRLTLTNAGENTKVNWIRITGQGLLAPSVGVTVNGVAVGDSYTGGPGQAALTATAPGGATIASLTYRIDDGAAVVYTAPFSLPLGEHVLEVTAVDGEGRTTVREVDVEVLDVGGTLTLRNEQVTRAGGQPIPGMSEDWVTLHRINGGVTTHEVIDKATVTVTNTGTKNLRVTDVALTGANASQFTLTGAPASPFVIAPGSSLPLEVTFTANSGGRGVRAAQIVLTSSDPASPVTTVQVRGGYMTQPEGGSELTLNQISALFGWQTDIGTLENGDEMRTSPLNGDEVRSLLWKRANPAQPVVVRQLAAFHGCCGQTETINIGGTTATHNGAYGQSILPLNNALTGPTQLSANPSGNFGIVVNGQTTNNTNYMASKTWPVIDRDGNAVPGAWIVGHDYISSPNQCGTGPTNCDFQDNVYLVTNVFPVTPHSTTAPAAPTGLGGEVVEEDVVLSWTATPEDDVIGYHVERATAASGPWTRLTGATPVRGATFTDANPPAADTGFYRVLAVDYSGTVSAPTSAVTVDLPDQPEAPVRINAGGGAVTTAGGVQWSADTAFAGGKTYTNPAVTAIAGTTNDVLYLTERSSTTNLGTFGYNVGVAGGQYLVRLHFAEIYHGATGGGAGGTGKRVFSANLEGGPAEVTNLDLNAVVGPMTAHVVERTVTVTDGNLDIDFSATVNQPKVSAIEVIPVD</sequence>
<keyword evidence="2" id="KW-0378">Hydrolase</keyword>
<evidence type="ECO:0000259" key="5">
    <source>
        <dbReference type="PROSITE" id="PS50853"/>
    </source>
</evidence>
<gene>
    <name evidence="6" type="ORF">ACFO3F_00380</name>
</gene>
<evidence type="ECO:0000313" key="7">
    <source>
        <dbReference type="Proteomes" id="UP001595955"/>
    </source>
</evidence>
<dbReference type="PANTHER" id="PTHR19328">
    <property type="entry name" value="HEDGEHOG-INTERACTING PROTEIN"/>
    <property type="match status" value="1"/>
</dbReference>
<dbReference type="PANTHER" id="PTHR19328:SF75">
    <property type="entry name" value="ALDOSE SUGAR DEHYDROGENASE YLII"/>
    <property type="match status" value="1"/>
</dbReference>
<dbReference type="InterPro" id="IPR054090">
    <property type="entry name" value="Cep192_Spd-2-like_dom"/>
</dbReference>
<dbReference type="RefSeq" id="WP_387966506.1">
    <property type="nucleotide sequence ID" value="NZ_JBHSGF010000001.1"/>
</dbReference>